<reference evidence="1 2" key="1">
    <citation type="submission" date="2016-04" db="EMBL/GenBank/DDBJ databases">
        <title>Complete genome sequence of Thermococcus siculi type strain RG-20.</title>
        <authorList>
            <person name="Oger P.M."/>
        </authorList>
    </citation>
    <scope>NUCLEOTIDE SEQUENCE [LARGE SCALE GENOMIC DNA]</scope>
    <source>
        <strain evidence="1 2">RG-20</strain>
    </source>
</reference>
<dbReference type="KEGG" id="tsl:A3L11_02315"/>
<evidence type="ECO:0000313" key="1">
    <source>
        <dbReference type="EMBL" id="ASJ08121.1"/>
    </source>
</evidence>
<gene>
    <name evidence="1" type="ORF">A3L11_02315</name>
</gene>
<dbReference type="Proteomes" id="UP000250125">
    <property type="component" value="Chromosome"/>
</dbReference>
<proteinExistence type="predicted"/>
<dbReference type="GeneID" id="33317035"/>
<dbReference type="EMBL" id="CP015103">
    <property type="protein sequence ID" value="ASJ08121.1"/>
    <property type="molecule type" value="Genomic_DNA"/>
</dbReference>
<evidence type="ECO:0000313" key="2">
    <source>
        <dbReference type="Proteomes" id="UP000250125"/>
    </source>
</evidence>
<keyword evidence="2" id="KW-1185">Reference proteome</keyword>
<dbReference type="RefSeq" id="WP_088855359.1">
    <property type="nucleotide sequence ID" value="NZ_CP015103.1"/>
</dbReference>
<name>A0A2Z2ML32_9EURY</name>
<accession>A0A2Z2ML32</accession>
<protein>
    <submittedName>
        <fullName evidence="1">Uncharacterized protein</fullName>
    </submittedName>
</protein>
<dbReference type="AlphaFoldDB" id="A0A2Z2ML32"/>
<dbReference type="OrthoDB" id="96140at2157"/>
<sequence>MSEAINPYMILQKIDEIERELEDLRAMLLKMVSEEPDEEIDEDTLKEFEKDLKDMIEGKVETVSGDEAIKILSESLKN</sequence>
<organism evidence="1 2">
    <name type="scientific">Thermococcus siculi</name>
    <dbReference type="NCBI Taxonomy" id="72803"/>
    <lineage>
        <taxon>Archaea</taxon>
        <taxon>Methanobacteriati</taxon>
        <taxon>Methanobacteriota</taxon>
        <taxon>Thermococci</taxon>
        <taxon>Thermococcales</taxon>
        <taxon>Thermococcaceae</taxon>
        <taxon>Thermococcus</taxon>
    </lineage>
</organism>